<comment type="caution">
    <text evidence="1">The sequence shown here is derived from an EMBL/GenBank/DDBJ whole genome shotgun (WGS) entry which is preliminary data.</text>
</comment>
<dbReference type="AlphaFoldDB" id="T2S9G0"/>
<accession>T2S9G0</accession>
<organism evidence="1 2">
    <name type="scientific">Helicobacter pylori SouthAfrica50</name>
    <dbReference type="NCBI Taxonomy" id="1352357"/>
    <lineage>
        <taxon>Bacteria</taxon>
        <taxon>Pseudomonadati</taxon>
        <taxon>Campylobacterota</taxon>
        <taxon>Epsilonproteobacteria</taxon>
        <taxon>Campylobacterales</taxon>
        <taxon>Helicobacteraceae</taxon>
        <taxon>Helicobacter</taxon>
    </lineage>
</organism>
<dbReference type="Proteomes" id="UP000015816">
    <property type="component" value="Unassembled WGS sequence"/>
</dbReference>
<evidence type="ECO:0000313" key="1">
    <source>
        <dbReference type="EMBL" id="EQD89346.1"/>
    </source>
</evidence>
<dbReference type="PATRIC" id="fig|1352357.3.peg.1637"/>
<reference evidence="1 2" key="1">
    <citation type="journal article" date="2013" name="Genome Announc.">
        <title>Genome Sequences of Three hpAfrica2 Strains of Helicobacter pylori.</title>
        <authorList>
            <person name="Duncan S.S."/>
            <person name="Bertoli M.T."/>
            <person name="Kersulyte D."/>
            <person name="Valk P.L."/>
            <person name="Tamma S."/>
            <person name="Segal I."/>
            <person name="McClain M.S."/>
            <person name="Cover T.L."/>
            <person name="Berg D.E."/>
        </authorList>
    </citation>
    <scope>NUCLEOTIDE SEQUENCE [LARGE SCALE GENOMIC DNA]</scope>
    <source>
        <strain evidence="1 2">SouthAfrica50</strain>
    </source>
</reference>
<name>T2S9G0_HELPX</name>
<sequence>MKQFSPTIPSSPNPKEALFKEVIACLCKLLDNLKMPLSIFNFTP</sequence>
<dbReference type="EMBL" id="AVNI01000002">
    <property type="protein sequence ID" value="EQD89346.1"/>
    <property type="molecule type" value="Genomic_DNA"/>
</dbReference>
<protein>
    <submittedName>
        <fullName evidence="1">Uncharacterized protein</fullName>
    </submittedName>
</protein>
<evidence type="ECO:0000313" key="2">
    <source>
        <dbReference type="Proteomes" id="UP000015816"/>
    </source>
</evidence>
<proteinExistence type="predicted"/>
<gene>
    <name evidence="1" type="ORF">HPSA50_1672</name>
</gene>